<reference evidence="1 2" key="1">
    <citation type="journal article" date="2018" name="Sci. Rep.">
        <title>Genomic signatures of local adaptation to the degree of environmental predictability in rotifers.</title>
        <authorList>
            <person name="Franch-Gras L."/>
            <person name="Hahn C."/>
            <person name="Garcia-Roger E.M."/>
            <person name="Carmona M.J."/>
            <person name="Serra M."/>
            <person name="Gomez A."/>
        </authorList>
    </citation>
    <scope>NUCLEOTIDE SEQUENCE [LARGE SCALE GENOMIC DNA]</scope>
    <source>
        <strain evidence="1">HYR1</strain>
    </source>
</reference>
<dbReference type="AlphaFoldDB" id="A0A3M7S146"/>
<name>A0A3M7S146_BRAPC</name>
<proteinExistence type="predicted"/>
<comment type="caution">
    <text evidence="1">The sequence shown here is derived from an EMBL/GenBank/DDBJ whole genome shotgun (WGS) entry which is preliminary data.</text>
</comment>
<accession>A0A3M7S146</accession>
<keyword evidence="2" id="KW-1185">Reference proteome</keyword>
<dbReference type="OrthoDB" id="10004862at2759"/>
<organism evidence="1 2">
    <name type="scientific">Brachionus plicatilis</name>
    <name type="common">Marine rotifer</name>
    <name type="synonym">Brachionus muelleri</name>
    <dbReference type="NCBI Taxonomy" id="10195"/>
    <lineage>
        <taxon>Eukaryota</taxon>
        <taxon>Metazoa</taxon>
        <taxon>Spiralia</taxon>
        <taxon>Gnathifera</taxon>
        <taxon>Rotifera</taxon>
        <taxon>Eurotatoria</taxon>
        <taxon>Monogononta</taxon>
        <taxon>Pseudotrocha</taxon>
        <taxon>Ploima</taxon>
        <taxon>Brachionidae</taxon>
        <taxon>Brachionus</taxon>
    </lineage>
</organism>
<gene>
    <name evidence="1" type="ORF">BpHYR1_037608</name>
</gene>
<protein>
    <submittedName>
        <fullName evidence="1">Uncharacterized protein</fullName>
    </submittedName>
</protein>
<evidence type="ECO:0000313" key="2">
    <source>
        <dbReference type="Proteomes" id="UP000276133"/>
    </source>
</evidence>
<evidence type="ECO:0000313" key="1">
    <source>
        <dbReference type="EMBL" id="RNA29389.1"/>
    </source>
</evidence>
<dbReference type="Proteomes" id="UP000276133">
    <property type="component" value="Unassembled WGS sequence"/>
</dbReference>
<sequence length="63" mass="7353">MSKGYINAKIDRNLNGLKLLSPPIFVTIMDIHKVLNLRAYFPDLLGFGVSRQYFRVQKIPFRQ</sequence>
<dbReference type="EMBL" id="REGN01002231">
    <property type="protein sequence ID" value="RNA29389.1"/>
    <property type="molecule type" value="Genomic_DNA"/>
</dbReference>